<name>A0A382TZ51_9ZZZZ</name>
<keyword evidence="1" id="KW-1133">Transmembrane helix</keyword>
<feature type="non-terminal residue" evidence="2">
    <location>
        <position position="1"/>
    </location>
</feature>
<protein>
    <submittedName>
        <fullName evidence="2">Uncharacterized protein</fullName>
    </submittedName>
</protein>
<keyword evidence="1" id="KW-0472">Membrane</keyword>
<feature type="transmembrane region" description="Helical" evidence="1">
    <location>
        <begin position="6"/>
        <end position="22"/>
    </location>
</feature>
<organism evidence="2">
    <name type="scientific">marine metagenome</name>
    <dbReference type="NCBI Taxonomy" id="408172"/>
    <lineage>
        <taxon>unclassified sequences</taxon>
        <taxon>metagenomes</taxon>
        <taxon>ecological metagenomes</taxon>
    </lineage>
</organism>
<accession>A0A382TZ51</accession>
<evidence type="ECO:0000256" key="1">
    <source>
        <dbReference type="SAM" id="Phobius"/>
    </source>
</evidence>
<evidence type="ECO:0000313" key="2">
    <source>
        <dbReference type="EMBL" id="SVD27336.1"/>
    </source>
</evidence>
<gene>
    <name evidence="2" type="ORF">METZ01_LOCUS380190</name>
</gene>
<proteinExistence type="predicted"/>
<feature type="non-terminal residue" evidence="2">
    <location>
        <position position="28"/>
    </location>
</feature>
<dbReference type="EMBL" id="UINC01140283">
    <property type="protein sequence ID" value="SVD27336.1"/>
    <property type="molecule type" value="Genomic_DNA"/>
</dbReference>
<dbReference type="AlphaFoldDB" id="A0A382TZ51"/>
<keyword evidence="1" id="KW-0812">Transmembrane</keyword>
<reference evidence="2" key="1">
    <citation type="submission" date="2018-05" db="EMBL/GenBank/DDBJ databases">
        <authorList>
            <person name="Lanie J.A."/>
            <person name="Ng W.-L."/>
            <person name="Kazmierczak K.M."/>
            <person name="Andrzejewski T.M."/>
            <person name="Davidsen T.M."/>
            <person name="Wayne K.J."/>
            <person name="Tettelin H."/>
            <person name="Glass J.I."/>
            <person name="Rusch D."/>
            <person name="Podicherti R."/>
            <person name="Tsui H.-C.T."/>
            <person name="Winkler M.E."/>
        </authorList>
    </citation>
    <scope>NUCLEOTIDE SEQUENCE</scope>
</reference>
<sequence>VALGTIGAFLTIVALGMPLLGSKNMRSR</sequence>